<proteinExistence type="predicted"/>
<dbReference type="Proteomes" id="UP000769766">
    <property type="component" value="Unassembled WGS sequence"/>
</dbReference>
<feature type="compositionally biased region" description="Basic and acidic residues" evidence="1">
    <location>
        <begin position="98"/>
        <end position="115"/>
    </location>
</feature>
<reference evidence="2" key="1">
    <citation type="submission" date="2020-07" db="EMBL/GenBank/DDBJ databases">
        <title>Huge and variable diversity of episymbiotic CPR bacteria and DPANN archaea in groundwater ecosystems.</title>
        <authorList>
            <person name="He C.Y."/>
            <person name="Keren R."/>
            <person name="Whittaker M."/>
            <person name="Farag I.F."/>
            <person name="Doudna J."/>
            <person name="Cate J.H.D."/>
            <person name="Banfield J.F."/>
        </authorList>
    </citation>
    <scope>NUCLEOTIDE SEQUENCE</scope>
    <source>
        <strain evidence="2">NC_groundwater_672_Ag_B-0.1um_62_36</strain>
    </source>
</reference>
<evidence type="ECO:0000256" key="1">
    <source>
        <dbReference type="SAM" id="MobiDB-lite"/>
    </source>
</evidence>
<dbReference type="AlphaFoldDB" id="A0A932CQ63"/>
<dbReference type="EMBL" id="JACPRF010000215">
    <property type="protein sequence ID" value="MBI2876637.1"/>
    <property type="molecule type" value="Genomic_DNA"/>
</dbReference>
<protein>
    <submittedName>
        <fullName evidence="2">Uncharacterized protein</fullName>
    </submittedName>
</protein>
<feature type="region of interest" description="Disordered" evidence="1">
    <location>
        <begin position="98"/>
        <end position="122"/>
    </location>
</feature>
<evidence type="ECO:0000313" key="3">
    <source>
        <dbReference type="Proteomes" id="UP000769766"/>
    </source>
</evidence>
<organism evidence="2 3">
    <name type="scientific">Tectimicrobiota bacterium</name>
    <dbReference type="NCBI Taxonomy" id="2528274"/>
    <lineage>
        <taxon>Bacteria</taxon>
        <taxon>Pseudomonadati</taxon>
        <taxon>Nitrospinota/Tectimicrobiota group</taxon>
        <taxon>Candidatus Tectimicrobiota</taxon>
    </lineage>
</organism>
<gene>
    <name evidence="2" type="ORF">HYY20_07125</name>
</gene>
<evidence type="ECO:0000313" key="2">
    <source>
        <dbReference type="EMBL" id="MBI2876637.1"/>
    </source>
</evidence>
<name>A0A932CQ63_UNCTE</name>
<sequence length="122" mass="14029">MWVGLLLLFGGCSPKKGVLLHFDSFYSPYPQEIEKFRVYLEEGRPDYVIFQSEKYEERWVYLCAGKIYSFQNNSAKGGEEVLQITTQPLNGSKIEAQLSKKDRQRVQDCKAKREAPVGAETQ</sequence>
<accession>A0A932CQ63</accession>
<comment type="caution">
    <text evidence="2">The sequence shown here is derived from an EMBL/GenBank/DDBJ whole genome shotgun (WGS) entry which is preliminary data.</text>
</comment>